<dbReference type="InterPro" id="IPR006694">
    <property type="entry name" value="Fatty_acid_hydroxylase"/>
</dbReference>
<feature type="transmembrane region" description="Helical" evidence="5">
    <location>
        <begin position="223"/>
        <end position="245"/>
    </location>
</feature>
<evidence type="ECO:0000313" key="8">
    <source>
        <dbReference type="Proteomes" id="UP000310189"/>
    </source>
</evidence>
<feature type="transmembrane region" description="Helical" evidence="5">
    <location>
        <begin position="159"/>
        <end position="178"/>
    </location>
</feature>
<evidence type="ECO:0000256" key="2">
    <source>
        <dbReference type="ARBA" id="ARBA00022692"/>
    </source>
</evidence>
<dbReference type="AlphaFoldDB" id="A0A4T0FL07"/>
<comment type="caution">
    <text evidence="7">The sequence shown here is derived from an EMBL/GenBank/DDBJ whole genome shotgun (WGS) entry which is preliminary data.</text>
</comment>
<organism evidence="7 8">
    <name type="scientific">Wallemia hederae</name>
    <dbReference type="NCBI Taxonomy" id="1540922"/>
    <lineage>
        <taxon>Eukaryota</taxon>
        <taxon>Fungi</taxon>
        <taxon>Dikarya</taxon>
        <taxon>Basidiomycota</taxon>
        <taxon>Wallemiomycotina</taxon>
        <taxon>Wallemiomycetes</taxon>
        <taxon>Wallemiales</taxon>
        <taxon>Wallemiaceae</taxon>
        <taxon>Wallemia</taxon>
    </lineage>
</organism>
<sequence>MDAVLELCDHYFLDYTYAKVFPKTPLPTCAYTPLDAPNCVSLNGTSSSMSGVEDATIHYDQLSQFARDSIIRQTLSLSVLTYVGIHLLYFLAAGLSYHFIYDKRVMRHPRFLPNQLRMEIDSSLSAFGPLTVMTVPWFIADVRGWSKLYENVNDHSWFYLGFSVLWFLLFTDFCIYWVHRIEHHPMFYKWLHKPHHKWLIPTPFASHAFHPLDGYLQSVPYHLFIFLFPLHKFLYLGLFGFVNVWSILIHDGDMRCGGFMEKIINGPSHHTLHHLYFTVNYGQYFTFSDRAFSSHREPRPELDPLNQVLELEAKQGKEEKKSI</sequence>
<gene>
    <name evidence="7" type="ORF">E3P99_02644</name>
</gene>
<dbReference type="Pfam" id="PF04116">
    <property type="entry name" value="FA_hydroxylase"/>
    <property type="match status" value="1"/>
</dbReference>
<dbReference type="PANTHER" id="PTHR11863">
    <property type="entry name" value="STEROL DESATURASE"/>
    <property type="match status" value="1"/>
</dbReference>
<comment type="subcellular location">
    <subcellularLocation>
        <location evidence="1">Membrane</location>
    </subcellularLocation>
</comment>
<name>A0A4T0FL07_9BASI</name>
<evidence type="ECO:0000256" key="3">
    <source>
        <dbReference type="ARBA" id="ARBA00022989"/>
    </source>
</evidence>
<evidence type="ECO:0000313" key="7">
    <source>
        <dbReference type="EMBL" id="TIA88375.1"/>
    </source>
</evidence>
<evidence type="ECO:0000256" key="4">
    <source>
        <dbReference type="ARBA" id="ARBA00023136"/>
    </source>
</evidence>
<keyword evidence="4 5" id="KW-0472">Membrane</keyword>
<keyword evidence="3 5" id="KW-1133">Transmembrane helix</keyword>
<evidence type="ECO:0000256" key="5">
    <source>
        <dbReference type="SAM" id="Phobius"/>
    </source>
</evidence>
<keyword evidence="8" id="KW-1185">Reference proteome</keyword>
<dbReference type="EMBL" id="SPNW01000039">
    <property type="protein sequence ID" value="TIA88375.1"/>
    <property type="molecule type" value="Genomic_DNA"/>
</dbReference>
<protein>
    <recommendedName>
        <fullName evidence="6">Fatty acid hydroxylase domain-containing protein</fullName>
    </recommendedName>
</protein>
<reference evidence="7 8" key="1">
    <citation type="submission" date="2019-03" db="EMBL/GenBank/DDBJ databases">
        <title>Sequencing 23 genomes of Wallemia ichthyophaga.</title>
        <authorList>
            <person name="Gostincar C."/>
        </authorList>
    </citation>
    <scope>NUCLEOTIDE SEQUENCE [LARGE SCALE GENOMIC DNA]</scope>
    <source>
        <strain evidence="7 8">EXF-5753</strain>
    </source>
</reference>
<keyword evidence="2 5" id="KW-0812">Transmembrane</keyword>
<evidence type="ECO:0000259" key="6">
    <source>
        <dbReference type="Pfam" id="PF04116"/>
    </source>
</evidence>
<evidence type="ECO:0000256" key="1">
    <source>
        <dbReference type="ARBA" id="ARBA00004370"/>
    </source>
</evidence>
<feature type="domain" description="Fatty acid hydroxylase" evidence="6">
    <location>
        <begin position="165"/>
        <end position="293"/>
    </location>
</feature>
<dbReference type="InterPro" id="IPR050307">
    <property type="entry name" value="Sterol_Desaturase_Related"/>
</dbReference>
<dbReference type="OrthoDB" id="6354873at2759"/>
<dbReference type="Proteomes" id="UP000310189">
    <property type="component" value="Unassembled WGS sequence"/>
</dbReference>
<dbReference type="GO" id="GO:0016020">
    <property type="term" value="C:membrane"/>
    <property type="evidence" value="ECO:0007669"/>
    <property type="project" value="UniProtKB-SubCell"/>
</dbReference>
<dbReference type="GO" id="GO:0005506">
    <property type="term" value="F:iron ion binding"/>
    <property type="evidence" value="ECO:0007669"/>
    <property type="project" value="InterPro"/>
</dbReference>
<proteinExistence type="predicted"/>
<feature type="transmembrane region" description="Helical" evidence="5">
    <location>
        <begin position="79"/>
        <end position="101"/>
    </location>
</feature>
<accession>A0A4T0FL07</accession>
<dbReference type="GO" id="GO:0008610">
    <property type="term" value="P:lipid biosynthetic process"/>
    <property type="evidence" value="ECO:0007669"/>
    <property type="project" value="InterPro"/>
</dbReference>
<dbReference type="GO" id="GO:0016491">
    <property type="term" value="F:oxidoreductase activity"/>
    <property type="evidence" value="ECO:0007669"/>
    <property type="project" value="InterPro"/>
</dbReference>